<protein>
    <submittedName>
        <fullName evidence="2">Uncharacterized protein</fullName>
    </submittedName>
</protein>
<organism evidence="2 3">
    <name type="scientific">Scleroderma citrinum Foug A</name>
    <dbReference type="NCBI Taxonomy" id="1036808"/>
    <lineage>
        <taxon>Eukaryota</taxon>
        <taxon>Fungi</taxon>
        <taxon>Dikarya</taxon>
        <taxon>Basidiomycota</taxon>
        <taxon>Agaricomycotina</taxon>
        <taxon>Agaricomycetes</taxon>
        <taxon>Agaricomycetidae</taxon>
        <taxon>Boletales</taxon>
        <taxon>Sclerodermatineae</taxon>
        <taxon>Sclerodermataceae</taxon>
        <taxon>Scleroderma</taxon>
    </lineage>
</organism>
<accession>A0A0C2YSF4</accession>
<evidence type="ECO:0000313" key="2">
    <source>
        <dbReference type="EMBL" id="KIM52643.1"/>
    </source>
</evidence>
<dbReference type="AlphaFoldDB" id="A0A0C2YSF4"/>
<evidence type="ECO:0000313" key="3">
    <source>
        <dbReference type="Proteomes" id="UP000053989"/>
    </source>
</evidence>
<name>A0A0C2YSF4_9AGAM</name>
<dbReference type="InParanoid" id="A0A0C2YSF4"/>
<dbReference type="Proteomes" id="UP000053989">
    <property type="component" value="Unassembled WGS sequence"/>
</dbReference>
<dbReference type="EMBL" id="KN822205">
    <property type="protein sequence ID" value="KIM52643.1"/>
    <property type="molecule type" value="Genomic_DNA"/>
</dbReference>
<keyword evidence="3" id="KW-1185">Reference proteome</keyword>
<feature type="region of interest" description="Disordered" evidence="1">
    <location>
        <begin position="80"/>
        <end position="112"/>
    </location>
</feature>
<gene>
    <name evidence="2" type="ORF">SCLCIDRAFT_32536</name>
</gene>
<evidence type="ECO:0000256" key="1">
    <source>
        <dbReference type="SAM" id="MobiDB-lite"/>
    </source>
</evidence>
<sequence>MRFGGSLDDFSRSTVLNVGFRLDRIMDCLRPVHFQIFGGHRRNVVPNPRTMYWSVNSSLSAPSSALRALRTSATVRSRFCAEHNPQRSNSSSGRPLSLAPSEAQHQQPASPMFGNLGTTNTATSHFGGFGQNTTQPVTTTSVFGAPEPATGFGANGGGTSGLAGVQVPLVLPTPPQPRERNKPATTGFGAVTAVPSQDGTAAPVTTGIASPPLALSARKTQLQMLTFNTKLSPRCQPSNSTQM</sequence>
<reference evidence="2 3" key="1">
    <citation type="submission" date="2014-04" db="EMBL/GenBank/DDBJ databases">
        <authorList>
            <consortium name="DOE Joint Genome Institute"/>
            <person name="Kuo A."/>
            <person name="Kohler A."/>
            <person name="Nagy L.G."/>
            <person name="Floudas D."/>
            <person name="Copeland A."/>
            <person name="Barry K.W."/>
            <person name="Cichocki N."/>
            <person name="Veneault-Fourrey C."/>
            <person name="LaButti K."/>
            <person name="Lindquist E.A."/>
            <person name="Lipzen A."/>
            <person name="Lundell T."/>
            <person name="Morin E."/>
            <person name="Murat C."/>
            <person name="Sun H."/>
            <person name="Tunlid A."/>
            <person name="Henrissat B."/>
            <person name="Grigoriev I.V."/>
            <person name="Hibbett D.S."/>
            <person name="Martin F."/>
            <person name="Nordberg H.P."/>
            <person name="Cantor M.N."/>
            <person name="Hua S.X."/>
        </authorList>
    </citation>
    <scope>NUCLEOTIDE SEQUENCE [LARGE SCALE GENOMIC DNA]</scope>
    <source>
        <strain evidence="2 3">Foug A</strain>
    </source>
</reference>
<reference evidence="3" key="2">
    <citation type="submission" date="2015-01" db="EMBL/GenBank/DDBJ databases">
        <title>Evolutionary Origins and Diversification of the Mycorrhizal Mutualists.</title>
        <authorList>
            <consortium name="DOE Joint Genome Institute"/>
            <consortium name="Mycorrhizal Genomics Consortium"/>
            <person name="Kohler A."/>
            <person name="Kuo A."/>
            <person name="Nagy L.G."/>
            <person name="Floudas D."/>
            <person name="Copeland A."/>
            <person name="Barry K.W."/>
            <person name="Cichocki N."/>
            <person name="Veneault-Fourrey C."/>
            <person name="LaButti K."/>
            <person name="Lindquist E.A."/>
            <person name="Lipzen A."/>
            <person name="Lundell T."/>
            <person name="Morin E."/>
            <person name="Murat C."/>
            <person name="Riley R."/>
            <person name="Ohm R."/>
            <person name="Sun H."/>
            <person name="Tunlid A."/>
            <person name="Henrissat B."/>
            <person name="Grigoriev I.V."/>
            <person name="Hibbett D.S."/>
            <person name="Martin F."/>
        </authorList>
    </citation>
    <scope>NUCLEOTIDE SEQUENCE [LARGE SCALE GENOMIC DNA]</scope>
    <source>
        <strain evidence="3">Foug A</strain>
    </source>
</reference>
<dbReference type="HOGENOM" id="CLU_1143106_0_0_1"/>
<proteinExistence type="predicted"/>